<reference evidence="2" key="1">
    <citation type="journal article" date="2019" name="Int. J. Syst. Evol. Microbiol.">
        <title>The Global Catalogue of Microorganisms (GCM) 10K type strain sequencing project: providing services to taxonomists for standard genome sequencing and annotation.</title>
        <authorList>
            <consortium name="The Broad Institute Genomics Platform"/>
            <consortium name="The Broad Institute Genome Sequencing Center for Infectious Disease"/>
            <person name="Wu L."/>
            <person name="Ma J."/>
        </authorList>
    </citation>
    <scope>NUCLEOTIDE SEQUENCE [LARGE SCALE GENOMIC DNA]</scope>
    <source>
        <strain evidence="2">CGMCC 4.7152</strain>
    </source>
</reference>
<dbReference type="EMBL" id="JBHSIU010000011">
    <property type="protein sequence ID" value="MFC4998395.1"/>
    <property type="molecule type" value="Genomic_DNA"/>
</dbReference>
<evidence type="ECO:0000313" key="1">
    <source>
        <dbReference type="EMBL" id="MFC4998395.1"/>
    </source>
</evidence>
<sequence length="41" mass="4432">MPVNLRDGEDFREISVTYTTAPKSSINGDFGAIAGRNSSRT</sequence>
<accession>A0ABV9VPW3</accession>
<organism evidence="1 2">
    <name type="scientific">Dactylosporangium cerinum</name>
    <dbReference type="NCBI Taxonomy" id="1434730"/>
    <lineage>
        <taxon>Bacteria</taxon>
        <taxon>Bacillati</taxon>
        <taxon>Actinomycetota</taxon>
        <taxon>Actinomycetes</taxon>
        <taxon>Micromonosporales</taxon>
        <taxon>Micromonosporaceae</taxon>
        <taxon>Dactylosporangium</taxon>
    </lineage>
</organism>
<gene>
    <name evidence="1" type="ORF">ACFPIJ_11170</name>
</gene>
<name>A0ABV9VPW3_9ACTN</name>
<evidence type="ECO:0000313" key="2">
    <source>
        <dbReference type="Proteomes" id="UP001595912"/>
    </source>
</evidence>
<dbReference type="Proteomes" id="UP001595912">
    <property type="component" value="Unassembled WGS sequence"/>
</dbReference>
<proteinExistence type="predicted"/>
<comment type="caution">
    <text evidence="1">The sequence shown here is derived from an EMBL/GenBank/DDBJ whole genome shotgun (WGS) entry which is preliminary data.</text>
</comment>
<keyword evidence="2" id="KW-1185">Reference proteome</keyword>
<protein>
    <submittedName>
        <fullName evidence="1">Uncharacterized protein</fullName>
    </submittedName>
</protein>